<organism evidence="5">
    <name type="scientific">Aceria tosichella</name>
    <name type="common">wheat curl mite</name>
    <dbReference type="NCBI Taxonomy" id="561515"/>
    <lineage>
        <taxon>Eukaryota</taxon>
        <taxon>Metazoa</taxon>
        <taxon>Ecdysozoa</taxon>
        <taxon>Arthropoda</taxon>
        <taxon>Chelicerata</taxon>
        <taxon>Arachnida</taxon>
        <taxon>Acari</taxon>
        <taxon>Acariformes</taxon>
        <taxon>Trombidiformes</taxon>
        <taxon>Prostigmata</taxon>
        <taxon>Eupodina</taxon>
        <taxon>Eriophyoidea</taxon>
        <taxon>Eriophyidae</taxon>
        <taxon>Eriophyinae</taxon>
        <taxon>Aceriini</taxon>
        <taxon>Aceria</taxon>
    </lineage>
</organism>
<feature type="domain" description="Peptidase S1" evidence="4">
    <location>
        <begin position="492"/>
        <end position="732"/>
    </location>
</feature>
<keyword evidence="2" id="KW-0645">Protease</keyword>
<dbReference type="Gene3D" id="2.40.10.10">
    <property type="entry name" value="Trypsin-like serine proteases"/>
    <property type="match status" value="1"/>
</dbReference>
<dbReference type="PROSITE" id="PS00135">
    <property type="entry name" value="TRYPSIN_SER"/>
    <property type="match status" value="1"/>
</dbReference>
<feature type="region of interest" description="Disordered" evidence="3">
    <location>
        <begin position="81"/>
        <end position="104"/>
    </location>
</feature>
<dbReference type="SMART" id="SM00020">
    <property type="entry name" value="Tryp_SPc"/>
    <property type="match status" value="1"/>
</dbReference>
<reference evidence="5" key="1">
    <citation type="submission" date="2018-10" db="EMBL/GenBank/DDBJ databases">
        <title>Transcriptome assembly of Aceria tosichella (Wheat curl mite) Type 2.</title>
        <authorList>
            <person name="Scully E.D."/>
            <person name="Geib S.M."/>
            <person name="Palmer N.A."/>
            <person name="Gupta A.K."/>
            <person name="Sarath G."/>
            <person name="Tatineni S."/>
        </authorList>
    </citation>
    <scope>NUCLEOTIDE SEQUENCE</scope>
    <source>
        <strain evidence="5">LincolnNE</strain>
    </source>
</reference>
<dbReference type="PANTHER" id="PTHR24252">
    <property type="entry name" value="ACROSIN-RELATED"/>
    <property type="match status" value="1"/>
</dbReference>
<gene>
    <name evidence="5" type="primary">Sb_0</name>
    <name evidence="5" type="ORF">g.13033</name>
</gene>
<dbReference type="PROSITE" id="PS50240">
    <property type="entry name" value="TRYPSIN_DOM"/>
    <property type="match status" value="1"/>
</dbReference>
<protein>
    <submittedName>
        <fullName evidence="5">Serine proteinase stubble</fullName>
    </submittedName>
</protein>
<dbReference type="InterPro" id="IPR033116">
    <property type="entry name" value="TRYPSIN_SER"/>
</dbReference>
<proteinExistence type="predicted"/>
<evidence type="ECO:0000313" key="5">
    <source>
        <dbReference type="EMBL" id="MDE48724.1"/>
    </source>
</evidence>
<dbReference type="InterPro" id="IPR018114">
    <property type="entry name" value="TRYPSIN_HIS"/>
</dbReference>
<dbReference type="GO" id="GO:0004252">
    <property type="term" value="F:serine-type endopeptidase activity"/>
    <property type="evidence" value="ECO:0007669"/>
    <property type="project" value="InterPro"/>
</dbReference>
<name>A0A6G1SE03_9ACAR</name>
<feature type="compositionally biased region" description="Pro residues" evidence="3">
    <location>
        <begin position="88"/>
        <end position="100"/>
    </location>
</feature>
<evidence type="ECO:0000256" key="3">
    <source>
        <dbReference type="SAM" id="MobiDB-lite"/>
    </source>
</evidence>
<evidence type="ECO:0000259" key="4">
    <source>
        <dbReference type="PROSITE" id="PS50240"/>
    </source>
</evidence>
<accession>A0A6G1SE03</accession>
<dbReference type="InterPro" id="IPR009003">
    <property type="entry name" value="Peptidase_S1_PA"/>
</dbReference>
<dbReference type="Pfam" id="PF00089">
    <property type="entry name" value="Trypsin"/>
    <property type="match status" value="1"/>
</dbReference>
<keyword evidence="2" id="KW-0720">Serine protease</keyword>
<dbReference type="InterPro" id="IPR001254">
    <property type="entry name" value="Trypsin_dom"/>
</dbReference>
<dbReference type="PANTHER" id="PTHR24252:SF7">
    <property type="entry name" value="HYALIN"/>
    <property type="match status" value="1"/>
</dbReference>
<sequence>MWQCDYARRKLAEKLADTTHSSRNLPNLNKCPHHRTKTKTTQIIRAPPPSQLDESCISVAEDDDGNQLLCLNMPESSKQQCSTTKSFIPPPPSSSQPLPPTTTSECRRSQAAILTTTTTTNNNSTHNTPTLTHRWTLIQVALIYILLTSDSLKHAQATTKTTTTAANYWPLVHQHRYQQLFFTRSMQTQLNHSNNNNKNTSNDSDDDEPAAALAANLAFVAPTSAPVAERRRLNPLRHSSQQTAAIAAAAAAMAATADAALARKSQSHNLMIGEKFNNFSSIIPYSLMQDVDYSQPQEDQIINEPPAVMMSDTHSVGVNDGTTNNNNNNNNIDDHHRHQLNGAHGAPVAMNDVMKMSDSISELASVAAAATVAGAAVVTVPIQASRAGPQVKVASGGAVASDRALLSLTDSNRLMLPQMHQIKARFNQGCVGGTKCQFFAFCWMSGGSLGASCGLLMTCCVTPSRQEIQPGFYGPVVNDPYCGRSTSKINRIVGGTDASFGQFPWQAFVQVGGSRCGGALISSRHVVTAGHCVARSQHSPSSIKVTLGDYILNSDIESIPHEVYSVVEVLLHPNFRFTPQADRYDVAVLELDRATSYKDNIKPICLPQKDATFVGRVAYVAGWGALQAGSKLRPKVLQHVAVPVIENHVCESWHRRKGIDIRIYDEMMCAGYELGQRDACQGDSGGPLMLNQFGVWYLVGIVSAGYSCAKQYQPGIYHRVSSSSDWISSNVYQQGNSK</sequence>
<dbReference type="PROSITE" id="PS00134">
    <property type="entry name" value="TRYPSIN_HIS"/>
    <property type="match status" value="1"/>
</dbReference>
<dbReference type="InterPro" id="IPR001314">
    <property type="entry name" value="Peptidase_S1A"/>
</dbReference>
<dbReference type="GO" id="GO:0006508">
    <property type="term" value="P:proteolysis"/>
    <property type="evidence" value="ECO:0007669"/>
    <property type="project" value="UniProtKB-KW"/>
</dbReference>
<dbReference type="AlphaFoldDB" id="A0A6G1SE03"/>
<keyword evidence="2" id="KW-0378">Hydrolase</keyword>
<dbReference type="InterPro" id="IPR043504">
    <property type="entry name" value="Peptidase_S1_PA_chymotrypsin"/>
</dbReference>
<dbReference type="CDD" id="cd00190">
    <property type="entry name" value="Tryp_SPc"/>
    <property type="match status" value="1"/>
</dbReference>
<dbReference type="SUPFAM" id="SSF50494">
    <property type="entry name" value="Trypsin-like serine proteases"/>
    <property type="match status" value="1"/>
</dbReference>
<evidence type="ECO:0000256" key="2">
    <source>
        <dbReference type="RuleBase" id="RU363034"/>
    </source>
</evidence>
<dbReference type="FunFam" id="2.40.10.10:FF:000072">
    <property type="entry name" value="CLIP-domain serine protease"/>
    <property type="match status" value="1"/>
</dbReference>
<dbReference type="EMBL" id="GGYP01003953">
    <property type="protein sequence ID" value="MDE48724.1"/>
    <property type="molecule type" value="Transcribed_RNA"/>
</dbReference>
<dbReference type="PRINTS" id="PR00722">
    <property type="entry name" value="CHYMOTRYPSIN"/>
</dbReference>
<keyword evidence="1" id="KW-1015">Disulfide bond</keyword>
<evidence type="ECO:0000256" key="1">
    <source>
        <dbReference type="ARBA" id="ARBA00023157"/>
    </source>
</evidence>